<feature type="chain" id="PRO_5025560425" evidence="3">
    <location>
        <begin position="20"/>
        <end position="301"/>
    </location>
</feature>
<evidence type="ECO:0000256" key="2">
    <source>
        <dbReference type="SAM" id="Phobius"/>
    </source>
</evidence>
<gene>
    <name evidence="4" type="ORF">CC86DRAFT_454161</name>
</gene>
<keyword evidence="2" id="KW-0812">Transmembrane</keyword>
<dbReference type="Proteomes" id="UP000799424">
    <property type="component" value="Unassembled WGS sequence"/>
</dbReference>
<dbReference type="PANTHER" id="PTHR16861">
    <property type="entry name" value="GLYCOPROTEIN 38"/>
    <property type="match status" value="1"/>
</dbReference>
<dbReference type="PROSITE" id="PS50231">
    <property type="entry name" value="RICIN_B_LECTIN"/>
    <property type="match status" value="1"/>
</dbReference>
<keyword evidence="2" id="KW-1133">Transmembrane helix</keyword>
<organism evidence="4 5">
    <name type="scientific">Ophiobolus disseminans</name>
    <dbReference type="NCBI Taxonomy" id="1469910"/>
    <lineage>
        <taxon>Eukaryota</taxon>
        <taxon>Fungi</taxon>
        <taxon>Dikarya</taxon>
        <taxon>Ascomycota</taxon>
        <taxon>Pezizomycotina</taxon>
        <taxon>Dothideomycetes</taxon>
        <taxon>Pleosporomycetidae</taxon>
        <taxon>Pleosporales</taxon>
        <taxon>Pleosporineae</taxon>
        <taxon>Phaeosphaeriaceae</taxon>
        <taxon>Ophiobolus</taxon>
    </lineage>
</organism>
<dbReference type="AlphaFoldDB" id="A0A6A7A686"/>
<reference evidence="4" key="1">
    <citation type="journal article" date="2020" name="Stud. Mycol.">
        <title>101 Dothideomycetes genomes: a test case for predicting lifestyles and emergence of pathogens.</title>
        <authorList>
            <person name="Haridas S."/>
            <person name="Albert R."/>
            <person name="Binder M."/>
            <person name="Bloem J."/>
            <person name="Labutti K."/>
            <person name="Salamov A."/>
            <person name="Andreopoulos B."/>
            <person name="Baker S."/>
            <person name="Barry K."/>
            <person name="Bills G."/>
            <person name="Bluhm B."/>
            <person name="Cannon C."/>
            <person name="Castanera R."/>
            <person name="Culley D."/>
            <person name="Daum C."/>
            <person name="Ezra D."/>
            <person name="Gonzalez J."/>
            <person name="Henrissat B."/>
            <person name="Kuo A."/>
            <person name="Liang C."/>
            <person name="Lipzen A."/>
            <person name="Lutzoni F."/>
            <person name="Magnuson J."/>
            <person name="Mondo S."/>
            <person name="Nolan M."/>
            <person name="Ohm R."/>
            <person name="Pangilinan J."/>
            <person name="Park H.-J."/>
            <person name="Ramirez L."/>
            <person name="Alfaro M."/>
            <person name="Sun H."/>
            <person name="Tritt A."/>
            <person name="Yoshinaga Y."/>
            <person name="Zwiers L.-H."/>
            <person name="Turgeon B."/>
            <person name="Goodwin S."/>
            <person name="Spatafora J."/>
            <person name="Crous P."/>
            <person name="Grigoriev I."/>
        </authorList>
    </citation>
    <scope>NUCLEOTIDE SEQUENCE</scope>
    <source>
        <strain evidence="4">CBS 113818</strain>
    </source>
</reference>
<feature type="transmembrane region" description="Helical" evidence="2">
    <location>
        <begin position="209"/>
        <end position="231"/>
    </location>
</feature>
<keyword evidence="5" id="KW-1185">Reference proteome</keyword>
<name>A0A6A7A686_9PLEO</name>
<evidence type="ECO:0000313" key="4">
    <source>
        <dbReference type="EMBL" id="KAF2828324.1"/>
    </source>
</evidence>
<feature type="compositionally biased region" description="Basic and acidic residues" evidence="1">
    <location>
        <begin position="262"/>
        <end position="274"/>
    </location>
</feature>
<dbReference type="EMBL" id="MU006222">
    <property type="protein sequence ID" value="KAF2828324.1"/>
    <property type="molecule type" value="Genomic_DNA"/>
</dbReference>
<protein>
    <submittedName>
        <fullName evidence="4">Uncharacterized protein</fullName>
    </submittedName>
</protein>
<feature type="signal peptide" evidence="3">
    <location>
        <begin position="1"/>
        <end position="19"/>
    </location>
</feature>
<dbReference type="OrthoDB" id="5215637at2759"/>
<evidence type="ECO:0000313" key="5">
    <source>
        <dbReference type="Proteomes" id="UP000799424"/>
    </source>
</evidence>
<feature type="region of interest" description="Disordered" evidence="1">
    <location>
        <begin position="242"/>
        <end position="301"/>
    </location>
</feature>
<feature type="compositionally biased region" description="Low complexity" evidence="1">
    <location>
        <begin position="177"/>
        <end position="197"/>
    </location>
</feature>
<accession>A0A6A7A686</accession>
<keyword evidence="2" id="KW-0472">Membrane</keyword>
<feature type="region of interest" description="Disordered" evidence="1">
    <location>
        <begin position="177"/>
        <end position="204"/>
    </location>
</feature>
<proteinExistence type="predicted"/>
<dbReference type="PANTHER" id="PTHR16861:SF4">
    <property type="entry name" value="SH3 DOMAIN PROTEIN (AFU_ORTHOLOGUE AFUA_1G13610)"/>
    <property type="match status" value="1"/>
</dbReference>
<evidence type="ECO:0000256" key="3">
    <source>
        <dbReference type="SAM" id="SignalP"/>
    </source>
</evidence>
<keyword evidence="3" id="KW-0732">Signal</keyword>
<evidence type="ECO:0000256" key="1">
    <source>
        <dbReference type="SAM" id="MobiDB-lite"/>
    </source>
</evidence>
<sequence length="301" mass="31706">MQSLILLVSTVYIAKTSYAQCYFANGTALPNSPDYSAYEPCASGPTTTCCGTNRALPPGAVRDGSAGFTRDECMPNGLCQNRYIDPKNNQTEKISYWADFCTDKNVASKNCLNVCGSRYPFGNVRLTPCNGQADSDKWCCGEKTDCCSTSSVVMLAQVLGGTLSSSTANSATTMISSISTSSTSTPTSSTSRPTGLTKPTTSSSLSNGAISGIVVGVVAGIAVFATTIFFARRARAHKRQSNISGLAEAPGHPPGYQPRGFAVDKDSYSHRAELPHTPSPAELPPATPVELPAGMMSQHRR</sequence>
<feature type="compositionally biased region" description="Pro residues" evidence="1">
    <location>
        <begin position="277"/>
        <end position="287"/>
    </location>
</feature>